<dbReference type="EMBL" id="FO203522">
    <property type="protein sequence ID" value="CCO22220.1"/>
    <property type="molecule type" value="Genomic_DNA"/>
</dbReference>
<feature type="compositionally biased region" description="Polar residues" evidence="1">
    <location>
        <begin position="259"/>
        <end position="272"/>
    </location>
</feature>
<name>L0R7Q0_9BACT</name>
<dbReference type="Gene3D" id="2.40.50.230">
    <property type="entry name" value="Gp5 N-terminal domain"/>
    <property type="match status" value="1"/>
</dbReference>
<keyword evidence="5" id="KW-1185">Reference proteome</keyword>
<reference evidence="4 5" key="1">
    <citation type="submission" date="2012-10" db="EMBL/GenBank/DDBJ databases">
        <authorList>
            <person name="Genoscope - CEA"/>
        </authorList>
    </citation>
    <scope>NUCLEOTIDE SEQUENCE [LARGE SCALE GENOMIC DNA]</scope>
    <source>
        <strain evidence="5">AM13 / DSM 14728</strain>
    </source>
</reference>
<evidence type="ECO:0000259" key="2">
    <source>
        <dbReference type="Pfam" id="PF04717"/>
    </source>
</evidence>
<feature type="domain" description="Gp5/Type VI secretion system Vgr protein OB-fold" evidence="2">
    <location>
        <begin position="22"/>
        <end position="88"/>
    </location>
</feature>
<dbReference type="eggNOG" id="COG4540">
    <property type="taxonomic scope" value="Bacteria"/>
</dbReference>
<dbReference type="Gene3D" id="6.20.150.10">
    <property type="match status" value="1"/>
</dbReference>
<dbReference type="Proteomes" id="UP000010808">
    <property type="component" value="Chromosome"/>
</dbReference>
<dbReference type="HOGENOM" id="CLU_088884_0_1_7"/>
<evidence type="ECO:0000259" key="3">
    <source>
        <dbReference type="Pfam" id="PF10106"/>
    </source>
</evidence>
<gene>
    <name evidence="4" type="ORF">DESAM_10239</name>
</gene>
<accession>L0R7Q0</accession>
<evidence type="ECO:0000313" key="5">
    <source>
        <dbReference type="Proteomes" id="UP000010808"/>
    </source>
</evidence>
<evidence type="ECO:0000313" key="4">
    <source>
        <dbReference type="EMBL" id="CCO22220.1"/>
    </source>
</evidence>
<dbReference type="InterPro" id="IPR018769">
    <property type="entry name" value="VgrG2_DUF2345"/>
</dbReference>
<dbReference type="AlphaFoldDB" id="L0R7Q0"/>
<dbReference type="PATRIC" id="fig|1121451.3.peg.222"/>
<protein>
    <submittedName>
        <fullName evidence="4">Phage baseplate assembly protein V</fullName>
    </submittedName>
</protein>
<dbReference type="Pfam" id="PF04717">
    <property type="entry name" value="Phage_base_V"/>
    <property type="match status" value="1"/>
</dbReference>
<feature type="region of interest" description="Disordered" evidence="1">
    <location>
        <begin position="246"/>
        <end position="272"/>
    </location>
</feature>
<dbReference type="RefSeq" id="WP_015334830.1">
    <property type="nucleotide sequence ID" value="NC_020055.1"/>
</dbReference>
<evidence type="ECO:0000256" key="1">
    <source>
        <dbReference type="SAM" id="MobiDB-lite"/>
    </source>
</evidence>
<proteinExistence type="predicted"/>
<dbReference type="InterPro" id="IPR006531">
    <property type="entry name" value="Gp5/Vgr_OB"/>
</dbReference>
<feature type="domain" description="DUF2345" evidence="3">
    <location>
        <begin position="133"/>
        <end position="203"/>
    </location>
</feature>
<dbReference type="InterPro" id="IPR037026">
    <property type="entry name" value="Vgr_OB-fold_dom_sf"/>
</dbReference>
<dbReference type="OrthoDB" id="4931325at2"/>
<dbReference type="KEGG" id="dhy:DESAM_10239"/>
<dbReference type="InterPro" id="IPR013046">
    <property type="entry name" value="GpV/Gp45"/>
</dbReference>
<organism evidence="4 5">
    <name type="scientific">Maridesulfovibrio hydrothermalis AM13 = DSM 14728</name>
    <dbReference type="NCBI Taxonomy" id="1121451"/>
    <lineage>
        <taxon>Bacteria</taxon>
        <taxon>Pseudomonadati</taxon>
        <taxon>Thermodesulfobacteriota</taxon>
        <taxon>Desulfovibrionia</taxon>
        <taxon>Desulfovibrionales</taxon>
        <taxon>Desulfovibrionaceae</taxon>
        <taxon>Maridesulfovibrio</taxon>
    </lineage>
</organism>
<dbReference type="STRING" id="1121451.DESAM_10239"/>
<sequence>MNWEHSKAIAELNRKLENILRIGRVCEADYGKARVRVESGEVTTGWLPWITTRASSDVSWWAPEVGEQVMLLSPSGDLAQAAVLPSLFQVAHPACADRPTIERKVYEDGAVIEYDREAHLLHAYIPGDAFFEVDHDVTVIAGNDISATAKGGNINVTADFGEITVLAKSDNVNVIAEKADINMTATEGKITCRAKDEIALISEDKIRQSAPKLVMDGIIENGGGQYGGGGKIYGPIEQAGGDFVSDGVSLQHHTHNENGDVTNEPNGGTSES</sequence>
<dbReference type="NCBIfam" id="TIGR01644">
    <property type="entry name" value="phage_P2_V"/>
    <property type="match status" value="1"/>
</dbReference>
<dbReference type="Pfam" id="PF10106">
    <property type="entry name" value="DUF2345"/>
    <property type="match status" value="1"/>
</dbReference>